<feature type="region of interest" description="Disordered" evidence="2">
    <location>
        <begin position="39"/>
        <end position="59"/>
    </location>
</feature>
<dbReference type="GO" id="GO:0015629">
    <property type="term" value="C:actin cytoskeleton"/>
    <property type="evidence" value="ECO:0007669"/>
    <property type="project" value="TreeGrafter"/>
</dbReference>
<feature type="signal peptide" evidence="3">
    <location>
        <begin position="1"/>
        <end position="36"/>
    </location>
</feature>
<dbReference type="Pfam" id="PF00626">
    <property type="entry name" value="Gelsolin"/>
    <property type="match status" value="4"/>
</dbReference>
<organism evidence="5 6">
    <name type="scientific">Exocentrus adspersus</name>
    <dbReference type="NCBI Taxonomy" id="1586481"/>
    <lineage>
        <taxon>Eukaryota</taxon>
        <taxon>Metazoa</taxon>
        <taxon>Ecdysozoa</taxon>
        <taxon>Arthropoda</taxon>
        <taxon>Hexapoda</taxon>
        <taxon>Insecta</taxon>
        <taxon>Pterygota</taxon>
        <taxon>Neoptera</taxon>
        <taxon>Endopterygota</taxon>
        <taxon>Coleoptera</taxon>
        <taxon>Polyphaga</taxon>
        <taxon>Cucujiformia</taxon>
        <taxon>Chrysomeloidea</taxon>
        <taxon>Cerambycidae</taxon>
        <taxon>Lamiinae</taxon>
        <taxon>Acanthocinini</taxon>
        <taxon>Exocentrus</taxon>
    </lineage>
</organism>
<evidence type="ECO:0000259" key="4">
    <source>
        <dbReference type="Pfam" id="PF00626"/>
    </source>
</evidence>
<dbReference type="GO" id="GO:0005737">
    <property type="term" value="C:cytoplasm"/>
    <property type="evidence" value="ECO:0007669"/>
    <property type="project" value="TreeGrafter"/>
</dbReference>
<feature type="compositionally biased region" description="Polar residues" evidence="2">
    <location>
        <begin position="39"/>
        <end position="50"/>
    </location>
</feature>
<dbReference type="InterPro" id="IPR007123">
    <property type="entry name" value="Gelsolin-like_dom"/>
</dbReference>
<keyword evidence="3" id="KW-0732">Signal</keyword>
<name>A0AAV8WB41_9CUCU</name>
<keyword evidence="1" id="KW-0677">Repeat</keyword>
<dbReference type="GO" id="GO:0051016">
    <property type="term" value="P:barbed-end actin filament capping"/>
    <property type="evidence" value="ECO:0007669"/>
    <property type="project" value="TreeGrafter"/>
</dbReference>
<evidence type="ECO:0000313" key="6">
    <source>
        <dbReference type="Proteomes" id="UP001159042"/>
    </source>
</evidence>
<dbReference type="PRINTS" id="PR00597">
    <property type="entry name" value="GELSOLIN"/>
</dbReference>
<dbReference type="CDD" id="cd11289">
    <property type="entry name" value="gelsolin_S2_like"/>
    <property type="match status" value="1"/>
</dbReference>
<keyword evidence="6" id="KW-1185">Reference proteome</keyword>
<dbReference type="Gene3D" id="3.40.20.10">
    <property type="entry name" value="Severin"/>
    <property type="match status" value="4"/>
</dbReference>
<comment type="caution">
    <text evidence="5">The sequence shown here is derived from an EMBL/GenBank/DDBJ whole genome shotgun (WGS) entry which is preliminary data.</text>
</comment>
<gene>
    <name evidence="5" type="ORF">NQ315_010125</name>
</gene>
<sequence>MSRMMETGVLRRLSRNALLVCSAAVLVAFCLDSCQGLTTGKRPSQTQTSPAAKRQKTGGKVMEPAFENAGQQAGLEIWRIEDFKPVPYPKNQYGKFYTGDSYIVLATKVRKDGSKSYDLHFWLGSQTTQDEAGAAAILTVQLDEQLGGAAIQHREIQDHESQLFLSHFKNGVRYLPGGVSSGFQHVDRDAFEKRLFQVKGSRNIRVKQVIPSIASMNNGDCFILDAGRKIFVYVGSKARRLEKLKAINAANQIRDQDHAGKAKVIIIDEFGPESDYEDFFEALGEGSKAEVPEESAGGDDNDFESTEENHVSLYRVSDSSGSVHIDKVAQKPLEASTLDSNDCYILDTTDADLYVWIGKQCDEREKKEAMRKADEFVSSKNYPSWTHVQRIIQGAEPTAFTQYFRSWQAHGELHPRLFRSVSREGRLYHCQIRSKGKRFKLETIEDFEQEDLNDDDIMIMDAGDEVYVWVGKGATDEEREKGPIFAERFLKRQGREDVPVTVINQGDEPFEFTSLFPSWDPEFWDNLPDVRELIQNEDTDED</sequence>
<dbReference type="CDD" id="cd11290">
    <property type="entry name" value="gelsolin_S1_like"/>
    <property type="match status" value="1"/>
</dbReference>
<dbReference type="CDD" id="cd11292">
    <property type="entry name" value="gelsolin_S3_like"/>
    <property type="match status" value="1"/>
</dbReference>
<dbReference type="SUPFAM" id="SSF55753">
    <property type="entry name" value="Actin depolymerizing proteins"/>
    <property type="match status" value="4"/>
</dbReference>
<dbReference type="Proteomes" id="UP001159042">
    <property type="component" value="Unassembled WGS sequence"/>
</dbReference>
<dbReference type="FunFam" id="3.40.20.10:FF:000002">
    <property type="entry name" value="Gelsolin"/>
    <property type="match status" value="1"/>
</dbReference>
<reference evidence="5 6" key="1">
    <citation type="journal article" date="2023" name="Insect Mol. Biol.">
        <title>Genome sequencing provides insights into the evolution of gene families encoding plant cell wall-degrading enzymes in longhorned beetles.</title>
        <authorList>
            <person name="Shin N.R."/>
            <person name="Okamura Y."/>
            <person name="Kirsch R."/>
            <person name="Pauchet Y."/>
        </authorList>
    </citation>
    <scope>NUCLEOTIDE SEQUENCE [LARGE SCALE GENOMIC DNA]</scope>
    <source>
        <strain evidence="5">EAD_L_NR</strain>
    </source>
</reference>
<feature type="chain" id="PRO_5043742863" description="Gelsolin-like domain-containing protein" evidence="3">
    <location>
        <begin position="37"/>
        <end position="542"/>
    </location>
</feature>
<dbReference type="InterPro" id="IPR007122">
    <property type="entry name" value="Villin/Gelsolin"/>
</dbReference>
<feature type="domain" description="Gelsolin-like" evidence="4">
    <location>
        <begin position="439"/>
        <end position="512"/>
    </location>
</feature>
<feature type="domain" description="Gelsolin-like" evidence="4">
    <location>
        <begin position="203"/>
        <end position="267"/>
    </location>
</feature>
<evidence type="ECO:0000313" key="5">
    <source>
        <dbReference type="EMBL" id="KAJ8923547.1"/>
    </source>
</evidence>
<dbReference type="GO" id="GO:0051015">
    <property type="term" value="F:actin filament binding"/>
    <property type="evidence" value="ECO:0007669"/>
    <property type="project" value="InterPro"/>
</dbReference>
<proteinExistence type="predicted"/>
<dbReference type="GO" id="GO:0008154">
    <property type="term" value="P:actin polymerization or depolymerization"/>
    <property type="evidence" value="ECO:0007669"/>
    <property type="project" value="TreeGrafter"/>
</dbReference>
<accession>A0AAV8WB41</accession>
<dbReference type="AlphaFoldDB" id="A0AAV8WB41"/>
<dbReference type="GO" id="GO:0051014">
    <property type="term" value="P:actin filament severing"/>
    <property type="evidence" value="ECO:0007669"/>
    <property type="project" value="TreeGrafter"/>
</dbReference>
<dbReference type="EMBL" id="JANEYG010000004">
    <property type="protein sequence ID" value="KAJ8923547.1"/>
    <property type="molecule type" value="Genomic_DNA"/>
</dbReference>
<evidence type="ECO:0000256" key="1">
    <source>
        <dbReference type="ARBA" id="ARBA00022737"/>
    </source>
</evidence>
<dbReference type="SMART" id="SM00262">
    <property type="entry name" value="GEL"/>
    <property type="match status" value="4"/>
</dbReference>
<feature type="domain" description="Gelsolin-like" evidence="4">
    <location>
        <begin position="84"/>
        <end position="165"/>
    </location>
</feature>
<dbReference type="GO" id="GO:0005546">
    <property type="term" value="F:phosphatidylinositol-4,5-bisphosphate binding"/>
    <property type="evidence" value="ECO:0007669"/>
    <property type="project" value="TreeGrafter"/>
</dbReference>
<feature type="domain" description="Gelsolin-like" evidence="4">
    <location>
        <begin position="326"/>
        <end position="400"/>
    </location>
</feature>
<dbReference type="PANTHER" id="PTHR11977">
    <property type="entry name" value="VILLIN"/>
    <property type="match status" value="1"/>
</dbReference>
<protein>
    <recommendedName>
        <fullName evidence="4">Gelsolin-like domain-containing protein</fullName>
    </recommendedName>
</protein>
<dbReference type="InterPro" id="IPR029006">
    <property type="entry name" value="ADF-H/Gelsolin-like_dom_sf"/>
</dbReference>
<evidence type="ECO:0000256" key="3">
    <source>
        <dbReference type="SAM" id="SignalP"/>
    </source>
</evidence>
<dbReference type="PANTHER" id="PTHR11977:SF123">
    <property type="entry name" value="GELSOLIN"/>
    <property type="match status" value="1"/>
</dbReference>
<evidence type="ECO:0000256" key="2">
    <source>
        <dbReference type="SAM" id="MobiDB-lite"/>
    </source>
</evidence>